<dbReference type="Proteomes" id="UP000070491">
    <property type="component" value="Unassembled WGS sequence"/>
</dbReference>
<protein>
    <submittedName>
        <fullName evidence="1">Uncharacterized protein</fullName>
    </submittedName>
</protein>
<name>A0A133VIA7_9EURY</name>
<gene>
    <name evidence="1" type="ORF">AKJ53_01140</name>
</gene>
<dbReference type="AlphaFoldDB" id="A0A133VIA7"/>
<dbReference type="EMBL" id="LHYG01000012">
    <property type="protein sequence ID" value="KXB06171.1"/>
    <property type="molecule type" value="Genomic_DNA"/>
</dbReference>
<evidence type="ECO:0000313" key="2">
    <source>
        <dbReference type="Proteomes" id="UP000070491"/>
    </source>
</evidence>
<sequence length="134" mass="15548">MDVDDYFIHTDLKPGDETEVSGDYYLSGKITRVVKREDGIVVSLLEATVDFPIRTSRENLRKIRGDKGFIRGFLSRIREWIFGKRELERGEIVEFTSEPFKGERVRVLGPSNWFIVKSVPVQEKVLIDDLEKLD</sequence>
<dbReference type="InterPro" id="IPR014722">
    <property type="entry name" value="Rib_uL2_dom2"/>
</dbReference>
<accession>A0A133VIA7</accession>
<evidence type="ECO:0000313" key="1">
    <source>
        <dbReference type="EMBL" id="KXB06171.1"/>
    </source>
</evidence>
<reference evidence="1 2" key="1">
    <citation type="journal article" date="2016" name="Sci. Rep.">
        <title>Metabolic traits of an uncultured archaeal lineage -MSBL1- from brine pools of the Red Sea.</title>
        <authorList>
            <person name="Mwirichia R."/>
            <person name="Alam I."/>
            <person name="Rashid M."/>
            <person name="Vinu M."/>
            <person name="Ba-Alawi W."/>
            <person name="Anthony Kamau A."/>
            <person name="Kamanda Ngugi D."/>
            <person name="Goker M."/>
            <person name="Klenk H.P."/>
            <person name="Bajic V."/>
            <person name="Stingl U."/>
        </authorList>
    </citation>
    <scope>NUCLEOTIDE SEQUENCE [LARGE SCALE GENOMIC DNA]</scope>
    <source>
        <strain evidence="1">SCGC-AAA382F02</strain>
    </source>
</reference>
<comment type="caution">
    <text evidence="1">The sequence shown here is derived from an EMBL/GenBank/DDBJ whole genome shotgun (WGS) entry which is preliminary data.</text>
</comment>
<keyword evidence="2" id="KW-1185">Reference proteome</keyword>
<proteinExistence type="predicted"/>
<dbReference type="Gene3D" id="2.30.30.30">
    <property type="match status" value="1"/>
</dbReference>
<organism evidence="1 2">
    <name type="scientific">candidate division MSBL1 archaeon SCGC-AAA382F02</name>
    <dbReference type="NCBI Taxonomy" id="1698282"/>
    <lineage>
        <taxon>Archaea</taxon>
        <taxon>Methanobacteriati</taxon>
        <taxon>Methanobacteriota</taxon>
        <taxon>candidate division MSBL1</taxon>
    </lineage>
</organism>